<evidence type="ECO:0008006" key="15">
    <source>
        <dbReference type="Google" id="ProtNLM"/>
    </source>
</evidence>
<name>A0A8K0G4W3_IGNLU</name>
<dbReference type="GO" id="GO:0020037">
    <property type="term" value="F:heme binding"/>
    <property type="evidence" value="ECO:0007669"/>
    <property type="project" value="InterPro"/>
</dbReference>
<proteinExistence type="inferred from homology"/>
<evidence type="ECO:0000256" key="3">
    <source>
        <dbReference type="ARBA" id="ARBA00004406"/>
    </source>
</evidence>
<dbReference type="GO" id="GO:0016705">
    <property type="term" value="F:oxidoreductase activity, acting on paired donors, with incorporation or reduction of molecular oxygen"/>
    <property type="evidence" value="ECO:0007669"/>
    <property type="project" value="InterPro"/>
</dbReference>
<dbReference type="InterPro" id="IPR036396">
    <property type="entry name" value="Cyt_P450_sf"/>
</dbReference>
<keyword evidence="11" id="KW-0503">Monooxygenase</keyword>
<comment type="cofactor">
    <cofactor evidence="1">
        <name>heme</name>
        <dbReference type="ChEBI" id="CHEBI:30413"/>
    </cofactor>
</comment>
<dbReference type="InterPro" id="IPR001128">
    <property type="entry name" value="Cyt_P450"/>
</dbReference>
<dbReference type="GO" id="GO:0005789">
    <property type="term" value="C:endoplasmic reticulum membrane"/>
    <property type="evidence" value="ECO:0007669"/>
    <property type="project" value="UniProtKB-SubCell"/>
</dbReference>
<evidence type="ECO:0000256" key="11">
    <source>
        <dbReference type="ARBA" id="ARBA00023033"/>
    </source>
</evidence>
<keyword evidence="9" id="KW-0560">Oxidoreductase</keyword>
<dbReference type="OrthoDB" id="2789670at2759"/>
<feature type="non-terminal residue" evidence="13">
    <location>
        <position position="1"/>
    </location>
</feature>
<keyword evidence="6" id="KW-0479">Metal-binding</keyword>
<comment type="caution">
    <text evidence="13">The sequence shown here is derived from an EMBL/GenBank/DDBJ whole genome shotgun (WGS) entry which is preliminary data.</text>
</comment>
<dbReference type="PANTHER" id="PTHR24292">
    <property type="entry name" value="CYTOCHROME P450"/>
    <property type="match status" value="1"/>
</dbReference>
<evidence type="ECO:0000256" key="5">
    <source>
        <dbReference type="ARBA" id="ARBA00022617"/>
    </source>
</evidence>
<evidence type="ECO:0000313" key="13">
    <source>
        <dbReference type="EMBL" id="KAF2886094.1"/>
    </source>
</evidence>
<evidence type="ECO:0000256" key="9">
    <source>
        <dbReference type="ARBA" id="ARBA00023002"/>
    </source>
</evidence>
<keyword evidence="12" id="KW-0472">Membrane</keyword>
<evidence type="ECO:0000256" key="7">
    <source>
        <dbReference type="ARBA" id="ARBA00022824"/>
    </source>
</evidence>
<evidence type="ECO:0000313" key="14">
    <source>
        <dbReference type="Proteomes" id="UP000801492"/>
    </source>
</evidence>
<dbReference type="InterPro" id="IPR050476">
    <property type="entry name" value="Insect_CytP450_Detox"/>
</dbReference>
<reference evidence="13" key="1">
    <citation type="submission" date="2019-08" db="EMBL/GenBank/DDBJ databases">
        <title>The genome of the North American firefly Photinus pyralis.</title>
        <authorList>
            <consortium name="Photinus pyralis genome working group"/>
            <person name="Fallon T.R."/>
            <person name="Sander Lower S.E."/>
            <person name="Weng J.-K."/>
        </authorList>
    </citation>
    <scope>NUCLEOTIDE SEQUENCE</scope>
    <source>
        <strain evidence="13">TRF0915ILg1</strain>
        <tissue evidence="13">Whole body</tissue>
    </source>
</reference>
<dbReference type="Gene3D" id="1.10.630.10">
    <property type="entry name" value="Cytochrome P450"/>
    <property type="match status" value="1"/>
</dbReference>
<comment type="similarity">
    <text evidence="4">Belongs to the cytochrome P450 family.</text>
</comment>
<evidence type="ECO:0000256" key="8">
    <source>
        <dbReference type="ARBA" id="ARBA00022848"/>
    </source>
</evidence>
<dbReference type="Pfam" id="PF00067">
    <property type="entry name" value="p450"/>
    <property type="match status" value="1"/>
</dbReference>
<evidence type="ECO:0000256" key="4">
    <source>
        <dbReference type="ARBA" id="ARBA00010617"/>
    </source>
</evidence>
<organism evidence="13 14">
    <name type="scientific">Ignelater luminosus</name>
    <name type="common">Cucubano</name>
    <name type="synonym">Pyrophorus luminosus</name>
    <dbReference type="NCBI Taxonomy" id="2038154"/>
    <lineage>
        <taxon>Eukaryota</taxon>
        <taxon>Metazoa</taxon>
        <taxon>Ecdysozoa</taxon>
        <taxon>Arthropoda</taxon>
        <taxon>Hexapoda</taxon>
        <taxon>Insecta</taxon>
        <taxon>Pterygota</taxon>
        <taxon>Neoptera</taxon>
        <taxon>Endopterygota</taxon>
        <taxon>Coleoptera</taxon>
        <taxon>Polyphaga</taxon>
        <taxon>Elateriformia</taxon>
        <taxon>Elateroidea</taxon>
        <taxon>Elateridae</taxon>
        <taxon>Agrypninae</taxon>
        <taxon>Pyrophorini</taxon>
        <taxon>Ignelater</taxon>
    </lineage>
</organism>
<dbReference type="EMBL" id="VTPC01088682">
    <property type="protein sequence ID" value="KAF2886094.1"/>
    <property type="molecule type" value="Genomic_DNA"/>
</dbReference>
<dbReference type="GO" id="GO:0004497">
    <property type="term" value="F:monooxygenase activity"/>
    <property type="evidence" value="ECO:0007669"/>
    <property type="project" value="UniProtKB-KW"/>
</dbReference>
<evidence type="ECO:0000256" key="1">
    <source>
        <dbReference type="ARBA" id="ARBA00001971"/>
    </source>
</evidence>
<dbReference type="InterPro" id="IPR002402">
    <property type="entry name" value="Cyt_P450_E_grp-II"/>
</dbReference>
<dbReference type="SUPFAM" id="SSF48264">
    <property type="entry name" value="Cytochrome P450"/>
    <property type="match status" value="1"/>
</dbReference>
<dbReference type="Proteomes" id="UP000801492">
    <property type="component" value="Unassembled WGS sequence"/>
</dbReference>
<evidence type="ECO:0000256" key="12">
    <source>
        <dbReference type="ARBA" id="ARBA00023136"/>
    </source>
</evidence>
<keyword evidence="14" id="KW-1185">Reference proteome</keyword>
<sequence length="173" mass="19630">KYSSLRYVGFYKVRQPGIIIRDAEIVKQVLSTNFSSFHINDVLVNEDVDPIIARNPFFSSGERWKTSRNQVTPCFTGKQIRSMVPLMEEVGNNLLKYLEEIRPICVNAKELSAKYTTDAVASCGFGLNANSFQETETEFRKMGKLLFSQSPINAIKHLLQFAIPSLAKIFKTQ</sequence>
<evidence type="ECO:0000256" key="2">
    <source>
        <dbReference type="ARBA" id="ARBA00004174"/>
    </source>
</evidence>
<dbReference type="PANTHER" id="PTHR24292:SF104">
    <property type="entry name" value="CYTOCHROME P450 308A1-RELATED"/>
    <property type="match status" value="1"/>
</dbReference>
<keyword evidence="10" id="KW-0408">Iron</keyword>
<comment type="subcellular location">
    <subcellularLocation>
        <location evidence="3">Endoplasmic reticulum membrane</location>
        <topology evidence="3">Peripheral membrane protein</topology>
    </subcellularLocation>
    <subcellularLocation>
        <location evidence="2">Microsome membrane</location>
        <topology evidence="2">Peripheral membrane protein</topology>
    </subcellularLocation>
</comment>
<evidence type="ECO:0000256" key="6">
    <source>
        <dbReference type="ARBA" id="ARBA00022723"/>
    </source>
</evidence>
<dbReference type="GO" id="GO:0005506">
    <property type="term" value="F:iron ion binding"/>
    <property type="evidence" value="ECO:0007669"/>
    <property type="project" value="InterPro"/>
</dbReference>
<keyword evidence="5" id="KW-0349">Heme</keyword>
<gene>
    <name evidence="13" type="ORF">ILUMI_20079</name>
</gene>
<evidence type="ECO:0000256" key="10">
    <source>
        <dbReference type="ARBA" id="ARBA00023004"/>
    </source>
</evidence>
<keyword evidence="7" id="KW-0256">Endoplasmic reticulum</keyword>
<dbReference type="AlphaFoldDB" id="A0A8K0G4W3"/>
<keyword evidence="8" id="KW-0492">Microsome</keyword>
<protein>
    <recommendedName>
        <fullName evidence="15">Cytochrome P450</fullName>
    </recommendedName>
</protein>
<accession>A0A8K0G4W3</accession>
<dbReference type="PRINTS" id="PR00464">
    <property type="entry name" value="EP450II"/>
</dbReference>